<evidence type="ECO:0000259" key="1">
    <source>
        <dbReference type="PROSITE" id="PS50104"/>
    </source>
</evidence>
<dbReference type="SUPFAM" id="SSF52200">
    <property type="entry name" value="Toll/Interleukin receptor TIR domain"/>
    <property type="match status" value="1"/>
</dbReference>
<dbReference type="EMBL" id="CAJNOK010024125">
    <property type="protein sequence ID" value="CAF1372491.1"/>
    <property type="molecule type" value="Genomic_DNA"/>
</dbReference>
<protein>
    <recommendedName>
        <fullName evidence="1">TIR domain-containing protein</fullName>
    </recommendedName>
</protein>
<evidence type="ECO:0000313" key="3">
    <source>
        <dbReference type="EMBL" id="CAF4181495.1"/>
    </source>
</evidence>
<dbReference type="InterPro" id="IPR016024">
    <property type="entry name" value="ARM-type_fold"/>
</dbReference>
<evidence type="ECO:0000313" key="4">
    <source>
        <dbReference type="Proteomes" id="UP000677228"/>
    </source>
</evidence>
<dbReference type="Gene3D" id="3.40.50.10140">
    <property type="entry name" value="Toll/interleukin-1 receptor homology (TIR) domain"/>
    <property type="match status" value="1"/>
</dbReference>
<dbReference type="SMART" id="SM00255">
    <property type="entry name" value="TIR"/>
    <property type="match status" value="1"/>
</dbReference>
<proteinExistence type="predicted"/>
<dbReference type="AlphaFoldDB" id="A0A8S2F1P5"/>
<feature type="non-terminal residue" evidence="2">
    <location>
        <position position="1"/>
    </location>
</feature>
<dbReference type="Proteomes" id="UP000682733">
    <property type="component" value="Unassembled WGS sequence"/>
</dbReference>
<sequence length="252" mass="28897">LIQHDQIKTEFVRQAKGLSLLIQCTTESQFDPAKVQLPALEIIMSLTFNDEAKTCIKQNNKFVQYVQTVLSASSTRDLQKVANGILWRLFSKDGKTEGEFQYDIMISYSHKDKEICHRIHKALVADKFRVWIDLEEMHGAIIQAMAQAIEQSRYVLICISENYYLSPYCQAEAQYAFEKRRGLVPLRVQSGYKAEGWLAFITSCRIYVDFMKIDFDIAYTQLVSEFHQKEVDGKGSSVISSRSNVTDAPVVR</sequence>
<dbReference type="InterPro" id="IPR035897">
    <property type="entry name" value="Toll_tir_struct_dom_sf"/>
</dbReference>
<dbReference type="PANTHER" id="PTHR46270:SF2">
    <property type="entry name" value="TIR DOMAIN-CONTAINING PROTEIN"/>
    <property type="match status" value="1"/>
</dbReference>
<dbReference type="InterPro" id="IPR000157">
    <property type="entry name" value="TIR_dom"/>
</dbReference>
<dbReference type="Proteomes" id="UP000677228">
    <property type="component" value="Unassembled WGS sequence"/>
</dbReference>
<dbReference type="SUPFAM" id="SSF48371">
    <property type="entry name" value="ARM repeat"/>
    <property type="match status" value="1"/>
</dbReference>
<accession>A0A8S2F1P5</accession>
<dbReference type="Pfam" id="PF13676">
    <property type="entry name" value="TIR_2"/>
    <property type="match status" value="1"/>
</dbReference>
<dbReference type="PROSITE" id="PS50104">
    <property type="entry name" value="TIR"/>
    <property type="match status" value="1"/>
</dbReference>
<name>A0A8S2F1P5_9BILA</name>
<gene>
    <name evidence="2" type="ORF">OVA965_LOCUS31738</name>
    <name evidence="3" type="ORF">TMI583_LOCUS32573</name>
</gene>
<organism evidence="2 4">
    <name type="scientific">Didymodactylos carnosus</name>
    <dbReference type="NCBI Taxonomy" id="1234261"/>
    <lineage>
        <taxon>Eukaryota</taxon>
        <taxon>Metazoa</taxon>
        <taxon>Spiralia</taxon>
        <taxon>Gnathifera</taxon>
        <taxon>Rotifera</taxon>
        <taxon>Eurotatoria</taxon>
        <taxon>Bdelloidea</taxon>
        <taxon>Philodinida</taxon>
        <taxon>Philodinidae</taxon>
        <taxon>Didymodactylos</taxon>
    </lineage>
</organism>
<feature type="domain" description="TIR" evidence="1">
    <location>
        <begin position="100"/>
        <end position="224"/>
    </location>
</feature>
<dbReference type="GO" id="GO:0007165">
    <property type="term" value="P:signal transduction"/>
    <property type="evidence" value="ECO:0007669"/>
    <property type="project" value="InterPro"/>
</dbReference>
<comment type="caution">
    <text evidence="2">The sequence shown here is derived from an EMBL/GenBank/DDBJ whole genome shotgun (WGS) entry which is preliminary data.</text>
</comment>
<dbReference type="PANTHER" id="PTHR46270">
    <property type="entry name" value="ARMADILLO-TYPE FOLD-RELATED"/>
    <property type="match status" value="1"/>
</dbReference>
<reference evidence="2" key="1">
    <citation type="submission" date="2021-02" db="EMBL/GenBank/DDBJ databases">
        <authorList>
            <person name="Nowell W R."/>
        </authorList>
    </citation>
    <scope>NUCLEOTIDE SEQUENCE</scope>
</reference>
<dbReference type="EMBL" id="CAJOBA010045794">
    <property type="protein sequence ID" value="CAF4181495.1"/>
    <property type="molecule type" value="Genomic_DNA"/>
</dbReference>
<evidence type="ECO:0000313" key="2">
    <source>
        <dbReference type="EMBL" id="CAF1372491.1"/>
    </source>
</evidence>